<dbReference type="AlphaFoldDB" id="A0A3T0N213"/>
<proteinExistence type="predicted"/>
<gene>
    <name evidence="1" type="ORF">EBB79_09095</name>
</gene>
<evidence type="ECO:0000313" key="2">
    <source>
        <dbReference type="Proteomes" id="UP000283063"/>
    </source>
</evidence>
<organism evidence="1 2">
    <name type="scientific">Parasedimentitalea marina</name>
    <dbReference type="NCBI Taxonomy" id="2483033"/>
    <lineage>
        <taxon>Bacteria</taxon>
        <taxon>Pseudomonadati</taxon>
        <taxon>Pseudomonadota</taxon>
        <taxon>Alphaproteobacteria</taxon>
        <taxon>Rhodobacterales</taxon>
        <taxon>Paracoccaceae</taxon>
        <taxon>Parasedimentitalea</taxon>
    </lineage>
</organism>
<evidence type="ECO:0000313" key="1">
    <source>
        <dbReference type="EMBL" id="AZV78032.1"/>
    </source>
</evidence>
<dbReference type="Proteomes" id="UP000283063">
    <property type="component" value="Chromosome"/>
</dbReference>
<sequence>MRCHHRGICDPRAIAQDQFNIAVFFTETRKARDQPAGAKNGTNSKRYNLSRWTDAFFNLRSDVIKRPGHHSAERTPLIRKNHRTRLANKQLAPPIPFQLADLVADRCCTHA</sequence>
<name>A0A3T0N213_9RHOB</name>
<keyword evidence="2" id="KW-1185">Reference proteome</keyword>
<reference evidence="1 2" key="1">
    <citation type="submission" date="2018-10" db="EMBL/GenBank/DDBJ databases">
        <title>Parasedimentitalea marina sp. nov., a psychrophilic bacterium isolated from deep seawater of the New Britain Trench.</title>
        <authorList>
            <person name="Cao J."/>
        </authorList>
    </citation>
    <scope>NUCLEOTIDE SEQUENCE [LARGE SCALE GENOMIC DNA]</scope>
    <source>
        <strain evidence="1 2">W43</strain>
    </source>
</reference>
<protein>
    <submittedName>
        <fullName evidence="1">Uncharacterized protein</fullName>
    </submittedName>
</protein>
<accession>A0A3T0N213</accession>
<dbReference type="KEGG" id="sedi:EBB79_09095"/>
<dbReference type="EMBL" id="CP033219">
    <property type="protein sequence ID" value="AZV78032.1"/>
    <property type="molecule type" value="Genomic_DNA"/>
</dbReference>